<dbReference type="AlphaFoldDB" id="A0AAV8XWN9"/>
<dbReference type="Gene3D" id="1.10.168.10">
    <property type="entry name" value="Phosducin, domain 2"/>
    <property type="match status" value="1"/>
</dbReference>
<sequence length="124" mass="14001">MLCPIAEQIAVEPLVSKISSLPSTMKSALPLSHLPQRLFFQVMSTLEDKILGEKLHNYCSSSEESENENSDSEESIKQKAPTEEEYSAPEINKWEGTSSNTGPKGVIKDWQRYKQLRNRKEEGS</sequence>
<dbReference type="PANTHER" id="PTHR46052">
    <property type="entry name" value="PHOSDUCIN-LIKE PROTEIN"/>
    <property type="match status" value="1"/>
</dbReference>
<evidence type="ECO:0000313" key="4">
    <source>
        <dbReference type="Proteomes" id="UP001162162"/>
    </source>
</evidence>
<organism evidence="3 4">
    <name type="scientific">Aromia moschata</name>
    <dbReference type="NCBI Taxonomy" id="1265417"/>
    <lineage>
        <taxon>Eukaryota</taxon>
        <taxon>Metazoa</taxon>
        <taxon>Ecdysozoa</taxon>
        <taxon>Arthropoda</taxon>
        <taxon>Hexapoda</taxon>
        <taxon>Insecta</taxon>
        <taxon>Pterygota</taxon>
        <taxon>Neoptera</taxon>
        <taxon>Endopterygota</taxon>
        <taxon>Coleoptera</taxon>
        <taxon>Polyphaga</taxon>
        <taxon>Cucujiformia</taxon>
        <taxon>Chrysomeloidea</taxon>
        <taxon>Cerambycidae</taxon>
        <taxon>Cerambycinae</taxon>
        <taxon>Callichromatini</taxon>
        <taxon>Aromia</taxon>
    </lineage>
</organism>
<dbReference type="EMBL" id="JAPWTK010000308">
    <property type="protein sequence ID" value="KAJ8942928.1"/>
    <property type="molecule type" value="Genomic_DNA"/>
</dbReference>
<dbReference type="Pfam" id="PF02114">
    <property type="entry name" value="Phosducin"/>
    <property type="match status" value="1"/>
</dbReference>
<reference evidence="3" key="1">
    <citation type="journal article" date="2023" name="Insect Mol. Biol.">
        <title>Genome sequencing provides insights into the evolution of gene families encoding plant cell wall-degrading enzymes in longhorned beetles.</title>
        <authorList>
            <person name="Shin N.R."/>
            <person name="Okamura Y."/>
            <person name="Kirsch R."/>
            <person name="Pauchet Y."/>
        </authorList>
    </citation>
    <scope>NUCLEOTIDE SEQUENCE</scope>
    <source>
        <strain evidence="3">AMC_N1</strain>
    </source>
</reference>
<accession>A0AAV8XWN9</accession>
<feature type="compositionally biased region" description="Acidic residues" evidence="1">
    <location>
        <begin position="63"/>
        <end position="73"/>
    </location>
</feature>
<feature type="region of interest" description="Disordered" evidence="1">
    <location>
        <begin position="57"/>
        <end position="124"/>
    </location>
</feature>
<evidence type="ECO:0000259" key="2">
    <source>
        <dbReference type="Pfam" id="PF02114"/>
    </source>
</evidence>
<feature type="domain" description="Phosducin" evidence="2">
    <location>
        <begin position="92"/>
        <end position="121"/>
    </location>
</feature>
<feature type="compositionally biased region" description="Basic and acidic residues" evidence="1">
    <location>
        <begin position="106"/>
        <end position="124"/>
    </location>
</feature>
<dbReference type="PANTHER" id="PTHR46052:SF1">
    <property type="entry name" value="PHOSDUCIN-LIKE PROTEIN"/>
    <property type="match status" value="1"/>
</dbReference>
<dbReference type="InterPro" id="IPR023196">
    <property type="entry name" value="Phosducin_N_dom_sf"/>
</dbReference>
<evidence type="ECO:0000313" key="3">
    <source>
        <dbReference type="EMBL" id="KAJ8942928.1"/>
    </source>
</evidence>
<dbReference type="InterPro" id="IPR024253">
    <property type="entry name" value="Phosducin_thioredoxin-like_dom"/>
</dbReference>
<dbReference type="Proteomes" id="UP001162162">
    <property type="component" value="Unassembled WGS sequence"/>
</dbReference>
<protein>
    <recommendedName>
        <fullName evidence="2">Phosducin domain-containing protein</fullName>
    </recommendedName>
</protein>
<keyword evidence="4" id="KW-1185">Reference proteome</keyword>
<name>A0AAV8XWN9_9CUCU</name>
<evidence type="ECO:0000256" key="1">
    <source>
        <dbReference type="SAM" id="MobiDB-lite"/>
    </source>
</evidence>
<dbReference type="InterPro" id="IPR051499">
    <property type="entry name" value="Phosducin-like_reg"/>
</dbReference>
<comment type="caution">
    <text evidence="3">The sequence shown here is derived from an EMBL/GenBank/DDBJ whole genome shotgun (WGS) entry which is preliminary data.</text>
</comment>
<proteinExistence type="predicted"/>
<gene>
    <name evidence="3" type="ORF">NQ318_003812</name>
</gene>